<evidence type="ECO:0000259" key="2">
    <source>
        <dbReference type="Pfam" id="PF03017"/>
    </source>
</evidence>
<gene>
    <name evidence="3" type="ORF">LITE_LOCUS17410</name>
</gene>
<proteinExistence type="predicted"/>
<organism evidence="3 4">
    <name type="scientific">Linum tenue</name>
    <dbReference type="NCBI Taxonomy" id="586396"/>
    <lineage>
        <taxon>Eukaryota</taxon>
        <taxon>Viridiplantae</taxon>
        <taxon>Streptophyta</taxon>
        <taxon>Embryophyta</taxon>
        <taxon>Tracheophyta</taxon>
        <taxon>Spermatophyta</taxon>
        <taxon>Magnoliopsida</taxon>
        <taxon>eudicotyledons</taxon>
        <taxon>Gunneridae</taxon>
        <taxon>Pentapetalae</taxon>
        <taxon>rosids</taxon>
        <taxon>fabids</taxon>
        <taxon>Malpighiales</taxon>
        <taxon>Linaceae</taxon>
        <taxon>Linum</taxon>
    </lineage>
</organism>
<evidence type="ECO:0000313" key="3">
    <source>
        <dbReference type="EMBL" id="CAI0417718.1"/>
    </source>
</evidence>
<dbReference type="AlphaFoldDB" id="A0AAV0K9P9"/>
<feature type="domain" description="Transposase Tnp1/En/Spm-like" evidence="2">
    <location>
        <begin position="100"/>
        <end position="163"/>
    </location>
</feature>
<dbReference type="Pfam" id="PF03017">
    <property type="entry name" value="Transposase_23"/>
    <property type="match status" value="1"/>
</dbReference>
<protein>
    <recommendedName>
        <fullName evidence="2">Transposase Tnp1/En/Spm-like domain-containing protein</fullName>
    </recommendedName>
</protein>
<evidence type="ECO:0000313" key="4">
    <source>
        <dbReference type="Proteomes" id="UP001154282"/>
    </source>
</evidence>
<feature type="region of interest" description="Disordered" evidence="1">
    <location>
        <begin position="1"/>
        <end position="21"/>
    </location>
</feature>
<evidence type="ECO:0000256" key="1">
    <source>
        <dbReference type="SAM" id="MobiDB-lite"/>
    </source>
</evidence>
<reference evidence="3" key="1">
    <citation type="submission" date="2022-08" db="EMBL/GenBank/DDBJ databases">
        <authorList>
            <person name="Gutierrez-Valencia J."/>
        </authorList>
    </citation>
    <scope>NUCLEOTIDE SEQUENCE</scope>
</reference>
<dbReference type="Proteomes" id="UP001154282">
    <property type="component" value="Unassembled WGS sequence"/>
</dbReference>
<name>A0AAV0K9P9_9ROSI</name>
<comment type="caution">
    <text evidence="3">The sequence shown here is derived from an EMBL/GenBank/DDBJ whole genome shotgun (WGS) entry which is preliminary data.</text>
</comment>
<dbReference type="EMBL" id="CAMGYJ010000005">
    <property type="protein sequence ID" value="CAI0417718.1"/>
    <property type="molecule type" value="Genomic_DNA"/>
</dbReference>
<dbReference type="InterPro" id="IPR004264">
    <property type="entry name" value="Transposase_23"/>
</dbReference>
<keyword evidence="4" id="KW-1185">Reference proteome</keyword>
<accession>A0AAV0K9P9</accession>
<sequence>MSPTGFGREEENLGRSPLLSMLQDTTPQRTINQSNEVSPNHILQTYLPHYHGLSSEVNSSDIQNKTSQMPPNKTFSFLDSILDSSHNGGSSTQSQRLEFVILKSLLSPEVNVAYANIITKDPKGCVAGQELGRGFYEVFIHVPFKSDEPLVRPYGSFRTIGDVIGRSIAWPSSLVTLADTQLF</sequence>